<dbReference type="GO" id="GO:0042729">
    <property type="term" value="C:DASH complex"/>
    <property type="evidence" value="ECO:0007669"/>
    <property type="project" value="InterPro"/>
</dbReference>
<evidence type="ECO:0000256" key="11">
    <source>
        <dbReference type="ARBA" id="ARBA00023212"/>
    </source>
</evidence>
<keyword evidence="9" id="KW-0159">Chromosome partition</keyword>
<evidence type="ECO:0000256" key="2">
    <source>
        <dbReference type="ARBA" id="ARBA00004186"/>
    </source>
</evidence>
<evidence type="ECO:0000256" key="1">
    <source>
        <dbReference type="ARBA" id="ARBA00004123"/>
    </source>
</evidence>
<evidence type="ECO:0000256" key="5">
    <source>
        <dbReference type="ARBA" id="ARBA00020497"/>
    </source>
</evidence>
<evidence type="ECO:0000256" key="13">
    <source>
        <dbReference type="ARBA" id="ARBA00023328"/>
    </source>
</evidence>
<evidence type="ECO:0000256" key="7">
    <source>
        <dbReference type="ARBA" id="ARBA00022490"/>
    </source>
</evidence>
<accession>A0AAF1BN53</accession>
<dbReference type="EMBL" id="CP086714">
    <property type="protein sequence ID" value="WOO77593.1"/>
    <property type="molecule type" value="Genomic_DNA"/>
</dbReference>
<keyword evidence="12" id="KW-0539">Nucleus</keyword>
<keyword evidence="7" id="KW-0963">Cytoplasm</keyword>
<evidence type="ECO:0000313" key="16">
    <source>
        <dbReference type="EMBL" id="WOO77593.1"/>
    </source>
</evidence>
<feature type="region of interest" description="Disordered" evidence="15">
    <location>
        <begin position="1"/>
        <end position="30"/>
    </location>
</feature>
<evidence type="ECO:0000256" key="8">
    <source>
        <dbReference type="ARBA" id="ARBA00022701"/>
    </source>
</evidence>
<keyword evidence="6" id="KW-0158">Chromosome</keyword>
<comment type="similarity">
    <text evidence="4">Belongs to the DASH complex DAM1 family.</text>
</comment>
<keyword evidence="10" id="KW-0995">Kinetochore</keyword>
<reference evidence="16" key="1">
    <citation type="submission" date="2023-10" db="EMBL/GenBank/DDBJ databases">
        <authorList>
            <person name="Noh H."/>
        </authorList>
    </citation>
    <scope>NUCLEOTIDE SEQUENCE</scope>
    <source>
        <strain evidence="16">DUCC4014</strain>
    </source>
</reference>
<keyword evidence="13" id="KW-0137">Centromere</keyword>
<name>A0AAF1BN53_9TREE</name>
<evidence type="ECO:0000256" key="14">
    <source>
        <dbReference type="ARBA" id="ARBA00030453"/>
    </source>
</evidence>
<dbReference type="InterPro" id="IPR013962">
    <property type="entry name" value="DASH_Dam1"/>
</dbReference>
<dbReference type="RefSeq" id="XP_062623625.1">
    <property type="nucleotide sequence ID" value="XM_062767641.1"/>
</dbReference>
<comment type="subcellular location">
    <subcellularLocation>
        <location evidence="3">Chromosome</location>
        <location evidence="3">Centromere</location>
        <location evidence="3">Kinetochore</location>
    </subcellularLocation>
    <subcellularLocation>
        <location evidence="2">Cytoplasm</location>
        <location evidence="2">Cytoskeleton</location>
        <location evidence="2">Spindle</location>
    </subcellularLocation>
    <subcellularLocation>
        <location evidence="1">Nucleus</location>
    </subcellularLocation>
</comment>
<evidence type="ECO:0000256" key="12">
    <source>
        <dbReference type="ARBA" id="ARBA00023242"/>
    </source>
</evidence>
<dbReference type="GO" id="GO:0044732">
    <property type="term" value="C:mitotic spindle pole body"/>
    <property type="evidence" value="ECO:0007669"/>
    <property type="project" value="TreeGrafter"/>
</dbReference>
<evidence type="ECO:0000256" key="15">
    <source>
        <dbReference type="SAM" id="MobiDB-lite"/>
    </source>
</evidence>
<feature type="region of interest" description="Disordered" evidence="15">
    <location>
        <begin position="99"/>
        <end position="166"/>
    </location>
</feature>
<organism evidence="16 17">
    <name type="scientific">Vanrija pseudolonga</name>
    <dbReference type="NCBI Taxonomy" id="143232"/>
    <lineage>
        <taxon>Eukaryota</taxon>
        <taxon>Fungi</taxon>
        <taxon>Dikarya</taxon>
        <taxon>Basidiomycota</taxon>
        <taxon>Agaricomycotina</taxon>
        <taxon>Tremellomycetes</taxon>
        <taxon>Trichosporonales</taxon>
        <taxon>Trichosporonaceae</taxon>
        <taxon>Vanrija</taxon>
    </lineage>
</organism>
<evidence type="ECO:0000256" key="6">
    <source>
        <dbReference type="ARBA" id="ARBA00022454"/>
    </source>
</evidence>
<sequence>MPPQPHPLRRISTGSLSGLARSQADATESPSGLDFLAPALADVADEAATLATNIQRMNMLHDALGTFNEGFAAYLYALKINAFCIEWPEAPVPASWERLPELTAPPPKEPEPEPVHESQQKARVPPTPESKSSYRDPDMTYATQFDSPPPRATARGKPSAVVGRKPPAPAVAAKKISLAAKKKRDLEIAQIIDTQLPLEYRGSDPNARYAMEKVIDKLMGETQGLAITQIEAPPELQRVRVNKCLISLIAKKLVTKTNEGGRNIYRWVGQ</sequence>
<evidence type="ECO:0000256" key="4">
    <source>
        <dbReference type="ARBA" id="ARBA00010073"/>
    </source>
</evidence>
<dbReference type="PANTHER" id="PTHR28113:SF1">
    <property type="entry name" value="DASH COMPLEX SUBUNIT DAM1"/>
    <property type="match status" value="1"/>
</dbReference>
<dbReference type="PANTHER" id="PTHR28113">
    <property type="entry name" value="DASH COMPLEX SUBUNIT DAM1"/>
    <property type="match status" value="1"/>
</dbReference>
<keyword evidence="8" id="KW-0493">Microtubule</keyword>
<dbReference type="GeneID" id="87804423"/>
<evidence type="ECO:0000256" key="9">
    <source>
        <dbReference type="ARBA" id="ARBA00022829"/>
    </source>
</evidence>
<keyword evidence="17" id="KW-1185">Reference proteome</keyword>
<feature type="compositionally biased region" description="Basic and acidic residues" evidence="15">
    <location>
        <begin position="108"/>
        <end position="120"/>
    </location>
</feature>
<protein>
    <recommendedName>
        <fullName evidence="5">DASH complex subunit DAM1</fullName>
    </recommendedName>
    <alternativeName>
        <fullName evidence="14">Outer kinetochore protein DAM1</fullName>
    </alternativeName>
</protein>
<evidence type="ECO:0000313" key="17">
    <source>
        <dbReference type="Proteomes" id="UP000827549"/>
    </source>
</evidence>
<dbReference type="Pfam" id="PF08653">
    <property type="entry name" value="DASH_Dam1"/>
    <property type="match status" value="1"/>
</dbReference>
<proteinExistence type="inferred from homology"/>
<evidence type="ECO:0000256" key="10">
    <source>
        <dbReference type="ARBA" id="ARBA00022838"/>
    </source>
</evidence>
<dbReference type="GO" id="GO:1990758">
    <property type="term" value="P:mitotic sister chromatid biorientation"/>
    <property type="evidence" value="ECO:0007669"/>
    <property type="project" value="TreeGrafter"/>
</dbReference>
<gene>
    <name evidence="16" type="primary">DAM1</name>
    <name evidence="16" type="ORF">LOC62_01G001166</name>
</gene>
<dbReference type="Proteomes" id="UP000827549">
    <property type="component" value="Chromosome 1"/>
</dbReference>
<dbReference type="GO" id="GO:1990537">
    <property type="term" value="C:mitotic spindle polar microtubule"/>
    <property type="evidence" value="ECO:0007669"/>
    <property type="project" value="TreeGrafter"/>
</dbReference>
<keyword evidence="11" id="KW-0206">Cytoskeleton</keyword>
<dbReference type="AlphaFoldDB" id="A0AAF1BN53"/>
<evidence type="ECO:0000256" key="3">
    <source>
        <dbReference type="ARBA" id="ARBA00004629"/>
    </source>
</evidence>